<evidence type="ECO:0000256" key="6">
    <source>
        <dbReference type="ARBA" id="ARBA00023002"/>
    </source>
</evidence>
<evidence type="ECO:0000313" key="11">
    <source>
        <dbReference type="Proteomes" id="UP001153076"/>
    </source>
</evidence>
<dbReference type="InterPro" id="IPR003388">
    <property type="entry name" value="Reticulon"/>
</dbReference>
<feature type="transmembrane region" description="Helical" evidence="8">
    <location>
        <begin position="431"/>
        <end position="450"/>
    </location>
</feature>
<keyword evidence="7 8" id="KW-0472">Membrane</keyword>
<evidence type="ECO:0000256" key="7">
    <source>
        <dbReference type="ARBA" id="ARBA00023136"/>
    </source>
</evidence>
<dbReference type="Gene3D" id="3.40.50.720">
    <property type="entry name" value="NAD(P)-binding Rossmann-like Domain"/>
    <property type="match status" value="1"/>
</dbReference>
<dbReference type="SUPFAM" id="SSF51735">
    <property type="entry name" value="NAD(P)-binding Rossmann-fold domains"/>
    <property type="match status" value="1"/>
</dbReference>
<organism evidence="10 11">
    <name type="scientific">Carnegiea gigantea</name>
    <dbReference type="NCBI Taxonomy" id="171969"/>
    <lineage>
        <taxon>Eukaryota</taxon>
        <taxon>Viridiplantae</taxon>
        <taxon>Streptophyta</taxon>
        <taxon>Embryophyta</taxon>
        <taxon>Tracheophyta</taxon>
        <taxon>Spermatophyta</taxon>
        <taxon>Magnoliopsida</taxon>
        <taxon>eudicotyledons</taxon>
        <taxon>Gunneridae</taxon>
        <taxon>Pentapetalae</taxon>
        <taxon>Caryophyllales</taxon>
        <taxon>Cactineae</taxon>
        <taxon>Cactaceae</taxon>
        <taxon>Cactoideae</taxon>
        <taxon>Echinocereeae</taxon>
        <taxon>Carnegiea</taxon>
    </lineage>
</organism>
<dbReference type="GO" id="GO:0016616">
    <property type="term" value="F:oxidoreductase activity, acting on the CH-OH group of donors, NAD or NADP as acceptor"/>
    <property type="evidence" value="ECO:0007669"/>
    <property type="project" value="InterPro"/>
</dbReference>
<dbReference type="Pfam" id="PF01073">
    <property type="entry name" value="3Beta_HSD"/>
    <property type="match status" value="1"/>
</dbReference>
<dbReference type="GO" id="GO:0005789">
    <property type="term" value="C:endoplasmic reticulum membrane"/>
    <property type="evidence" value="ECO:0007669"/>
    <property type="project" value="UniProtKB-SubCell"/>
</dbReference>
<evidence type="ECO:0000256" key="5">
    <source>
        <dbReference type="ARBA" id="ARBA00022989"/>
    </source>
</evidence>
<dbReference type="PROSITE" id="PS50845">
    <property type="entry name" value="RETICULON"/>
    <property type="match status" value="1"/>
</dbReference>
<evidence type="ECO:0000256" key="1">
    <source>
        <dbReference type="ARBA" id="ARBA00004477"/>
    </source>
</evidence>
<keyword evidence="5 8" id="KW-1133">Transmembrane helix</keyword>
<dbReference type="AlphaFoldDB" id="A0A9Q1QKT0"/>
<evidence type="ECO:0000259" key="9">
    <source>
        <dbReference type="PROSITE" id="PS50845"/>
    </source>
</evidence>
<dbReference type="InterPro" id="IPR050177">
    <property type="entry name" value="Lipid_A_modif_metabolic_enz"/>
</dbReference>
<feature type="domain" description="Reticulon" evidence="9">
    <location>
        <begin position="391"/>
        <end position="545"/>
    </location>
</feature>
<name>A0A9Q1QKT0_9CARY</name>
<evidence type="ECO:0000256" key="8">
    <source>
        <dbReference type="RuleBase" id="RU363132"/>
    </source>
</evidence>
<proteinExistence type="inferred from homology"/>
<keyword evidence="11" id="KW-1185">Reference proteome</keyword>
<dbReference type="GO" id="GO:0006694">
    <property type="term" value="P:steroid biosynthetic process"/>
    <property type="evidence" value="ECO:0007669"/>
    <property type="project" value="InterPro"/>
</dbReference>
<feature type="transmembrane region" description="Helical" evidence="8">
    <location>
        <begin position="542"/>
        <end position="564"/>
    </location>
</feature>
<comment type="caution">
    <text evidence="10">The sequence shown here is derived from an EMBL/GenBank/DDBJ whole genome shotgun (WGS) entry which is preliminary data.</text>
</comment>
<protein>
    <recommendedName>
        <fullName evidence="8">Reticulon-like protein</fullName>
    </recommendedName>
</protein>
<reference evidence="10" key="1">
    <citation type="submission" date="2022-04" db="EMBL/GenBank/DDBJ databases">
        <title>Carnegiea gigantea Genome sequencing and assembly v2.</title>
        <authorList>
            <person name="Copetti D."/>
            <person name="Sanderson M.J."/>
            <person name="Burquez A."/>
            <person name="Wojciechowski M.F."/>
        </authorList>
    </citation>
    <scope>NUCLEOTIDE SEQUENCE</scope>
    <source>
        <strain evidence="10">SGP5-SGP5p</strain>
        <tissue evidence="10">Aerial part</tissue>
    </source>
</reference>
<comment type="subcellular location">
    <subcellularLocation>
        <location evidence="1 8">Endoplasmic reticulum membrane</location>
        <topology evidence="1 8">Multi-pass membrane protein</topology>
    </subcellularLocation>
</comment>
<dbReference type="PANTHER" id="PTHR43245:SF51">
    <property type="entry name" value="SHORT CHAIN DEHYDROGENASE_REDUCTASE FAMILY 42E, MEMBER 2"/>
    <property type="match status" value="1"/>
</dbReference>
<dbReference type="InterPro" id="IPR002225">
    <property type="entry name" value="3Beta_OHSteriod_DH/Estase"/>
</dbReference>
<sequence>MDDHVGAGGGANPNPRITCVVIGGQGFIGRFLVQRLLRLENWIIRIADSSPSLHVEQKLAISDAVSSGLVSHFEADVRDKSQLVKAFAGSSVVFYAETIDGLTYDVYECYKLLVQGAKNIVTACRESKVKCLIYNSSADVVFDGSHHIRYGNESVNYPSKYEDILLEMKAQAEAIILAASDNDGLLTCAIRPSNVFGPRDTFIMHFLVNQANSFWAKFILGSGDNLSDFTYVENLAHAHVCAAEALVSRNVAVAGKAFFITNQESRNYWQFVSQICERWGCQRPSIRLPTKLVSFMLPMVRWTRSKMGSEPEVTGLLASAQFIIESALFTRTFNCSAAKKHINYSPVVSLEEGIASTVKSLPNLVKDSSRSIEARFSELSKADEILGYGKVADILLWRDEMESFSCFLGVSALFYWFILSGRTFISSTAGLLLLANIVLIIINLLPFNLLQKMPVPCFELSETTTRSLLKRMASMWNKWAAIVSSFAQGEDWGLFFKVTVPLYVLKLIISYSFTSLAGGALIFSFTSFFIYEQYEEEIDRTLQLVVIVAKCSFTLLLACLPPHITSFFFDDDDLDEEAQGQQQQPTTKE</sequence>
<comment type="similarity">
    <text evidence="2">Belongs to the 3-beta-HSD family.</text>
</comment>
<keyword evidence="6" id="KW-0560">Oxidoreductase</keyword>
<dbReference type="InterPro" id="IPR036291">
    <property type="entry name" value="NAD(P)-bd_dom_sf"/>
</dbReference>
<keyword evidence="3 8" id="KW-0812">Transmembrane</keyword>
<dbReference type="EMBL" id="JAKOGI010000079">
    <property type="protein sequence ID" value="KAJ8445261.1"/>
    <property type="molecule type" value="Genomic_DNA"/>
</dbReference>
<dbReference type="PANTHER" id="PTHR43245">
    <property type="entry name" value="BIFUNCTIONAL POLYMYXIN RESISTANCE PROTEIN ARNA"/>
    <property type="match status" value="1"/>
</dbReference>
<feature type="transmembrane region" description="Helical" evidence="8">
    <location>
        <begin position="401"/>
        <end position="419"/>
    </location>
</feature>
<evidence type="ECO:0000256" key="4">
    <source>
        <dbReference type="ARBA" id="ARBA00022824"/>
    </source>
</evidence>
<evidence type="ECO:0000313" key="10">
    <source>
        <dbReference type="EMBL" id="KAJ8445261.1"/>
    </source>
</evidence>
<accession>A0A9Q1QKT0</accession>
<feature type="transmembrane region" description="Helical" evidence="8">
    <location>
        <begin position="508"/>
        <end position="530"/>
    </location>
</feature>
<dbReference type="Pfam" id="PF02453">
    <property type="entry name" value="Reticulon"/>
    <property type="match status" value="1"/>
</dbReference>
<evidence type="ECO:0000256" key="3">
    <source>
        <dbReference type="ARBA" id="ARBA00022692"/>
    </source>
</evidence>
<evidence type="ECO:0000256" key="2">
    <source>
        <dbReference type="ARBA" id="ARBA00009219"/>
    </source>
</evidence>
<gene>
    <name evidence="10" type="ORF">Cgig2_024467</name>
</gene>
<keyword evidence="4 8" id="KW-0256">Endoplasmic reticulum</keyword>
<dbReference type="Proteomes" id="UP001153076">
    <property type="component" value="Unassembled WGS sequence"/>
</dbReference>
<dbReference type="OrthoDB" id="10058185at2759"/>